<protein>
    <recommendedName>
        <fullName evidence="10">choline-phosphate cytidylyltransferase</fullName>
        <ecNumber evidence="10">2.7.7.15</ecNumber>
    </recommendedName>
</protein>
<dbReference type="EC" id="2.7.7.15" evidence="10"/>
<evidence type="ECO:0000256" key="7">
    <source>
        <dbReference type="ARBA" id="ARBA00023209"/>
    </source>
</evidence>
<keyword evidence="4" id="KW-0808">Transferase</keyword>
<dbReference type="CDD" id="cd02174">
    <property type="entry name" value="CCT"/>
    <property type="match status" value="1"/>
</dbReference>
<dbReference type="FunFam" id="3.40.50.620:FF:000016">
    <property type="entry name" value="Putative choline-phosphate cytidylyltransferase B"/>
    <property type="match status" value="1"/>
</dbReference>
<dbReference type="NCBIfam" id="TIGR00125">
    <property type="entry name" value="cyt_tran_rel"/>
    <property type="match status" value="1"/>
</dbReference>
<keyword evidence="6" id="KW-0443">Lipid metabolism</keyword>
<comment type="pathway">
    <text evidence="9">Phospholipid metabolism; phosphatidylcholine biosynthesis; phosphatidylcholine from phosphocholine: step 1/2.</text>
</comment>
<feature type="domain" description="Cytidyltransferase-like" evidence="11">
    <location>
        <begin position="62"/>
        <end position="189"/>
    </location>
</feature>
<dbReference type="Pfam" id="PF01467">
    <property type="entry name" value="CTP_transf_like"/>
    <property type="match status" value="1"/>
</dbReference>
<dbReference type="InterPro" id="IPR045049">
    <property type="entry name" value="Pcy1-like"/>
</dbReference>
<evidence type="ECO:0000256" key="3">
    <source>
        <dbReference type="ARBA" id="ARBA00022516"/>
    </source>
</evidence>
<dbReference type="PANTHER" id="PTHR10739">
    <property type="entry name" value="CYTIDYLYLTRANSFERASE"/>
    <property type="match status" value="1"/>
</dbReference>
<comment type="pathway">
    <text evidence="1">Lipid metabolism.</text>
</comment>
<dbReference type="PANTHER" id="PTHR10739:SF13">
    <property type="entry name" value="CHOLINE-PHOSPHATE CYTIDYLYLTRANSFERASE"/>
    <property type="match status" value="1"/>
</dbReference>
<dbReference type="Proteomes" id="UP001165289">
    <property type="component" value="Unassembled WGS sequence"/>
</dbReference>
<dbReference type="GO" id="GO:0004105">
    <property type="term" value="F:choline-phosphate cytidylyltransferase activity"/>
    <property type="evidence" value="ECO:0007669"/>
    <property type="project" value="UniProtKB-EC"/>
</dbReference>
<dbReference type="Gene3D" id="3.40.50.620">
    <property type="entry name" value="HUPs"/>
    <property type="match status" value="1"/>
</dbReference>
<evidence type="ECO:0000256" key="2">
    <source>
        <dbReference type="ARBA" id="ARBA00010101"/>
    </source>
</evidence>
<evidence type="ECO:0000256" key="6">
    <source>
        <dbReference type="ARBA" id="ARBA00023098"/>
    </source>
</evidence>
<keyword evidence="8" id="KW-1208">Phospholipid metabolism</keyword>
<keyword evidence="5 12" id="KW-0548">Nucleotidyltransferase</keyword>
<dbReference type="GO" id="GO:0031210">
    <property type="term" value="F:phosphatidylcholine binding"/>
    <property type="evidence" value="ECO:0007669"/>
    <property type="project" value="TreeGrafter"/>
</dbReference>
<comment type="similarity">
    <text evidence="2">Belongs to the cytidylyltransferase family.</text>
</comment>
<keyword evidence="13" id="KW-1185">Reference proteome</keyword>
<evidence type="ECO:0000256" key="5">
    <source>
        <dbReference type="ARBA" id="ARBA00022695"/>
    </source>
</evidence>
<dbReference type="AlphaFoldDB" id="A0AAV7K3B6"/>
<evidence type="ECO:0000256" key="1">
    <source>
        <dbReference type="ARBA" id="ARBA00005189"/>
    </source>
</evidence>
<evidence type="ECO:0000259" key="11">
    <source>
        <dbReference type="Pfam" id="PF01467"/>
    </source>
</evidence>
<accession>A0AAV7K3B6</accession>
<evidence type="ECO:0000256" key="4">
    <source>
        <dbReference type="ARBA" id="ARBA00022679"/>
    </source>
</evidence>
<dbReference type="SUPFAM" id="SSF52374">
    <property type="entry name" value="Nucleotidylyl transferase"/>
    <property type="match status" value="1"/>
</dbReference>
<evidence type="ECO:0000313" key="13">
    <source>
        <dbReference type="Proteomes" id="UP001165289"/>
    </source>
</evidence>
<name>A0AAV7K3B6_9METZ</name>
<dbReference type="InterPro" id="IPR004821">
    <property type="entry name" value="Cyt_trans-like"/>
</dbReference>
<evidence type="ECO:0000256" key="8">
    <source>
        <dbReference type="ARBA" id="ARBA00023264"/>
    </source>
</evidence>
<comment type="caution">
    <text evidence="12">The sequence shown here is derived from an EMBL/GenBank/DDBJ whole genome shotgun (WGS) entry which is preliminary data.</text>
</comment>
<organism evidence="12 13">
    <name type="scientific">Oopsacas minuta</name>
    <dbReference type="NCBI Taxonomy" id="111878"/>
    <lineage>
        <taxon>Eukaryota</taxon>
        <taxon>Metazoa</taxon>
        <taxon>Porifera</taxon>
        <taxon>Hexactinellida</taxon>
        <taxon>Hexasterophora</taxon>
        <taxon>Lyssacinosida</taxon>
        <taxon>Leucopsacidae</taxon>
        <taxon>Oopsacas</taxon>
    </lineage>
</organism>
<evidence type="ECO:0000313" key="12">
    <source>
        <dbReference type="EMBL" id="KAI6655060.1"/>
    </source>
</evidence>
<dbReference type="InterPro" id="IPR041723">
    <property type="entry name" value="CCT"/>
</dbReference>
<gene>
    <name evidence="12" type="ORF">LOD99_2349</name>
</gene>
<dbReference type="InterPro" id="IPR014729">
    <property type="entry name" value="Rossmann-like_a/b/a_fold"/>
</dbReference>
<evidence type="ECO:0000256" key="10">
    <source>
        <dbReference type="ARBA" id="ARBA00026101"/>
    </source>
</evidence>
<reference evidence="12 13" key="1">
    <citation type="journal article" date="2023" name="BMC Biol.">
        <title>The compact genome of the sponge Oopsacas minuta (Hexactinellida) is lacking key metazoan core genes.</title>
        <authorList>
            <person name="Santini S."/>
            <person name="Schenkelaars Q."/>
            <person name="Jourda C."/>
            <person name="Duchesne M."/>
            <person name="Belahbib H."/>
            <person name="Rocher C."/>
            <person name="Selva M."/>
            <person name="Riesgo A."/>
            <person name="Vervoort M."/>
            <person name="Leys S.P."/>
            <person name="Kodjabachian L."/>
            <person name="Le Bivic A."/>
            <person name="Borchiellini C."/>
            <person name="Claverie J.M."/>
            <person name="Renard E."/>
        </authorList>
    </citation>
    <scope>NUCLEOTIDE SEQUENCE [LARGE SCALE GENOMIC DNA]</scope>
    <source>
        <strain evidence="12">SPO-2</strain>
    </source>
</reference>
<keyword evidence="3" id="KW-0444">Lipid biosynthesis</keyword>
<sequence length="288" mass="33037">MKRSSIHLDSDDIFEDCSPRPIQAKQAKLLQPAIFSVPVIDGEKYQPVTYEQAMTGVKTRVYADGIFDLFHFGHAGALKQAKNVFPNVEVIVGICNDELTNKMKGKTVMTEEERYSSVSHCRYVDEILRDAPWILDSDFLDSYRIDFVAHDSTAYGAPGTEDIYKDIKAMGRFISTTRTKNISTSDLISRIVIDYDVYIRRNMNRGYTARQLNLGFVKRQEVKIKNKIRRLKKRSVDFIHKCENRSANLLLGFLAMFGRDGRMSVLLNNQKRRLSDTLYPPLPPPQQD</sequence>
<dbReference type="EMBL" id="JAKMXF010000210">
    <property type="protein sequence ID" value="KAI6655060.1"/>
    <property type="molecule type" value="Genomic_DNA"/>
</dbReference>
<proteinExistence type="inferred from homology"/>
<evidence type="ECO:0000256" key="9">
    <source>
        <dbReference type="ARBA" id="ARBA00025706"/>
    </source>
</evidence>
<keyword evidence="7" id="KW-0594">Phospholipid biosynthesis</keyword>